<dbReference type="OrthoDB" id="419598at2759"/>
<evidence type="ECO:0000259" key="2">
    <source>
        <dbReference type="Pfam" id="PF13460"/>
    </source>
</evidence>
<dbReference type="InterPro" id="IPR036291">
    <property type="entry name" value="NAD(P)-bd_dom_sf"/>
</dbReference>
<dbReference type="AlphaFoldDB" id="A0A3A2ZQW5"/>
<feature type="domain" description="NAD(P)-binding" evidence="2">
    <location>
        <begin position="7"/>
        <end position="207"/>
    </location>
</feature>
<dbReference type="Proteomes" id="UP000266188">
    <property type="component" value="Unassembled WGS sequence"/>
</dbReference>
<evidence type="ECO:0000256" key="1">
    <source>
        <dbReference type="ARBA" id="ARBA00038376"/>
    </source>
</evidence>
<dbReference type="STRING" id="2070753.A0A3A2ZQW5"/>
<dbReference type="PANTHER" id="PTHR43355">
    <property type="entry name" value="FLAVIN REDUCTASE (NADPH)"/>
    <property type="match status" value="1"/>
</dbReference>
<dbReference type="EMBL" id="MVGC01000049">
    <property type="protein sequence ID" value="RJE25396.1"/>
    <property type="molecule type" value="Genomic_DNA"/>
</dbReference>
<dbReference type="InterPro" id="IPR051606">
    <property type="entry name" value="Polyketide_Oxido-like"/>
</dbReference>
<dbReference type="PANTHER" id="PTHR43355:SF2">
    <property type="entry name" value="FLAVIN REDUCTASE (NADPH)"/>
    <property type="match status" value="1"/>
</dbReference>
<dbReference type="GO" id="GO:0004074">
    <property type="term" value="F:biliverdin reductase [NAD(P)H] activity"/>
    <property type="evidence" value="ECO:0007669"/>
    <property type="project" value="TreeGrafter"/>
</dbReference>
<accession>A0A3A2ZQW5</accession>
<organism evidence="3 4">
    <name type="scientific">Aspergillus sclerotialis</name>
    <dbReference type="NCBI Taxonomy" id="2070753"/>
    <lineage>
        <taxon>Eukaryota</taxon>
        <taxon>Fungi</taxon>
        <taxon>Dikarya</taxon>
        <taxon>Ascomycota</taxon>
        <taxon>Pezizomycotina</taxon>
        <taxon>Eurotiomycetes</taxon>
        <taxon>Eurotiomycetidae</taxon>
        <taxon>Eurotiales</taxon>
        <taxon>Aspergillaceae</taxon>
        <taxon>Aspergillus</taxon>
        <taxon>Aspergillus subgen. Polypaecilum</taxon>
    </lineage>
</organism>
<comment type="similarity">
    <text evidence="1">Belongs to the avfA family.</text>
</comment>
<protein>
    <submittedName>
        <fullName evidence="3">NmrA-like family</fullName>
    </submittedName>
</protein>
<dbReference type="Pfam" id="PF13460">
    <property type="entry name" value="NAD_binding_10"/>
    <property type="match status" value="1"/>
</dbReference>
<name>A0A3A2ZQW5_9EURO</name>
<reference evidence="4" key="1">
    <citation type="submission" date="2017-02" db="EMBL/GenBank/DDBJ databases">
        <authorList>
            <person name="Tafer H."/>
            <person name="Lopandic K."/>
        </authorList>
    </citation>
    <scope>NUCLEOTIDE SEQUENCE [LARGE SCALE GENOMIC DNA]</scope>
    <source>
        <strain evidence="4">CBS 366.77</strain>
    </source>
</reference>
<dbReference type="GO" id="GO:0042602">
    <property type="term" value="F:riboflavin reductase (NADPH) activity"/>
    <property type="evidence" value="ECO:0007669"/>
    <property type="project" value="TreeGrafter"/>
</dbReference>
<evidence type="ECO:0000313" key="4">
    <source>
        <dbReference type="Proteomes" id="UP000266188"/>
    </source>
</evidence>
<sequence>MHILIIGGNGRTGKLVISAALQQGHTITALVRDPDALEKTHGLTIVKGTPLSKTDITTAITQSPNPVGSIIVTLKARRATDNPFSPSIAPPRLMADCHKNLIEAMKEFSIGKIVTMSAFGVGDSSPNMNWVLRLLIRRLSNMAAEFHDHDLVDEEVRTSGVDFTLVRPVMMTEGSGLEVKEWGQTGDGVGMFAKVTRGSVAEFLLESAVGTKARVREAVVISN</sequence>
<dbReference type="SUPFAM" id="SSF51735">
    <property type="entry name" value="NAD(P)-binding Rossmann-fold domains"/>
    <property type="match status" value="1"/>
</dbReference>
<evidence type="ECO:0000313" key="3">
    <source>
        <dbReference type="EMBL" id="RJE25396.1"/>
    </source>
</evidence>
<dbReference type="InterPro" id="IPR016040">
    <property type="entry name" value="NAD(P)-bd_dom"/>
</dbReference>
<keyword evidence="4" id="KW-1185">Reference proteome</keyword>
<comment type="caution">
    <text evidence="3">The sequence shown here is derived from an EMBL/GenBank/DDBJ whole genome shotgun (WGS) entry which is preliminary data.</text>
</comment>
<gene>
    <name evidence="3" type="ORF">PHISCL_02287</name>
</gene>
<dbReference type="Gene3D" id="3.40.50.720">
    <property type="entry name" value="NAD(P)-binding Rossmann-like Domain"/>
    <property type="match status" value="1"/>
</dbReference>
<proteinExistence type="inferred from homology"/>